<accession>A0A1T4MA25</accession>
<reference evidence="1 2" key="1">
    <citation type="submission" date="2017-02" db="EMBL/GenBank/DDBJ databases">
        <authorList>
            <person name="Peterson S.W."/>
        </authorList>
    </citation>
    <scope>NUCLEOTIDE SEQUENCE [LARGE SCALE GENOMIC DNA]</scope>
    <source>
        <strain evidence="1 2">ATCC 43854</strain>
    </source>
</reference>
<dbReference type="RefSeq" id="WP_078776195.1">
    <property type="nucleotide sequence ID" value="NZ_FUWU01000016.1"/>
</dbReference>
<evidence type="ECO:0008006" key="3">
    <source>
        <dbReference type="Google" id="ProtNLM"/>
    </source>
</evidence>
<protein>
    <recommendedName>
        <fullName evidence="3">Major paralogous domain-containing protein</fullName>
    </recommendedName>
</protein>
<proteinExistence type="predicted"/>
<dbReference type="AlphaFoldDB" id="A0A1T4MA25"/>
<evidence type="ECO:0000313" key="2">
    <source>
        <dbReference type="Proteomes" id="UP000190449"/>
    </source>
</evidence>
<name>A0A1T4MA25_9BACT</name>
<sequence>MTKTQIPNDTLYYYKGYYKNGYVCKTPSSDGWSEASDAEKAWQSPCNYDHRDTVVSGKACVFSDKIGNQLYYGLRDASDLEDSVGRACDLIRYKKSSYNNYYEWFKPQNEGMLLYGAFR</sequence>
<dbReference type="Proteomes" id="UP000190449">
    <property type="component" value="Unassembled WGS sequence"/>
</dbReference>
<dbReference type="EMBL" id="FUWU01000016">
    <property type="protein sequence ID" value="SJZ63782.1"/>
    <property type="molecule type" value="Genomic_DNA"/>
</dbReference>
<gene>
    <name evidence="1" type="ORF">SAMN02745108_01195</name>
</gene>
<organism evidence="1 2">
    <name type="scientific">Fibrobacter intestinalis</name>
    <dbReference type="NCBI Taxonomy" id="28122"/>
    <lineage>
        <taxon>Bacteria</taxon>
        <taxon>Pseudomonadati</taxon>
        <taxon>Fibrobacterota</taxon>
        <taxon>Fibrobacteria</taxon>
        <taxon>Fibrobacterales</taxon>
        <taxon>Fibrobacteraceae</taxon>
        <taxon>Fibrobacter</taxon>
    </lineage>
</organism>
<dbReference type="STRING" id="28122.SAMN02745108_01195"/>
<evidence type="ECO:0000313" key="1">
    <source>
        <dbReference type="EMBL" id="SJZ63782.1"/>
    </source>
</evidence>